<keyword evidence="1" id="KW-0175">Coiled coil</keyword>
<dbReference type="PANTHER" id="PTHR44757:SF2">
    <property type="entry name" value="BIOFILM ARCHITECTURE MAINTENANCE PROTEIN MBAA"/>
    <property type="match status" value="1"/>
</dbReference>
<keyword evidence="2" id="KW-1133">Transmembrane helix</keyword>
<dbReference type="InterPro" id="IPR011123">
    <property type="entry name" value="Y_Y_Y"/>
</dbReference>
<feature type="coiled-coil region" evidence="1">
    <location>
        <begin position="856"/>
        <end position="890"/>
    </location>
</feature>
<dbReference type="SUPFAM" id="SSF141868">
    <property type="entry name" value="EAL domain-like"/>
    <property type="match status" value="1"/>
</dbReference>
<dbReference type="InterPro" id="IPR043128">
    <property type="entry name" value="Rev_trsase/Diguanyl_cyclase"/>
</dbReference>
<dbReference type="Pfam" id="PF07494">
    <property type="entry name" value="Reg_prop"/>
    <property type="match status" value="4"/>
</dbReference>
<dbReference type="RefSeq" id="WP_311367457.1">
    <property type="nucleotide sequence ID" value="NZ_JAVRHX010000001.1"/>
</dbReference>
<dbReference type="PANTHER" id="PTHR44757">
    <property type="entry name" value="DIGUANYLATE CYCLASE DGCP"/>
    <property type="match status" value="1"/>
</dbReference>
<dbReference type="Pfam" id="PF07495">
    <property type="entry name" value="Y_Y_Y"/>
    <property type="match status" value="1"/>
</dbReference>
<dbReference type="Gene3D" id="2.130.10.10">
    <property type="entry name" value="YVTN repeat-like/Quinoprotein amine dehydrogenase"/>
    <property type="match status" value="2"/>
</dbReference>
<reference evidence="5 6" key="1">
    <citation type="submission" date="2023-09" db="EMBL/GenBank/DDBJ databases">
        <authorList>
            <person name="Rey-Velasco X."/>
        </authorList>
    </citation>
    <scope>NUCLEOTIDE SEQUENCE [LARGE SCALE GENOMIC DNA]</scope>
    <source>
        <strain evidence="5 6">P117</strain>
    </source>
</reference>
<proteinExistence type="predicted"/>
<dbReference type="SUPFAM" id="SSF63829">
    <property type="entry name" value="Calcium-dependent phosphotriesterase"/>
    <property type="match status" value="2"/>
</dbReference>
<dbReference type="SMART" id="SM00052">
    <property type="entry name" value="EAL"/>
    <property type="match status" value="1"/>
</dbReference>
<dbReference type="Gene3D" id="3.20.20.450">
    <property type="entry name" value="EAL domain"/>
    <property type="match status" value="1"/>
</dbReference>
<dbReference type="InterPro" id="IPR035919">
    <property type="entry name" value="EAL_sf"/>
</dbReference>
<dbReference type="InterPro" id="IPR052155">
    <property type="entry name" value="Biofilm_reg_signaling"/>
</dbReference>
<name>A0ABU2ZPJ4_9ALTE</name>
<sequence length="1362" mass="154500">MLESLHKRSNRVSQLFSHILLLLIFIVFPSHSQIKLNTDEIESISNFRATPIHLSGDKAAPFTRHVIQDGSGYIWLSGDVGVMRYDAYTLKTFEFSDFILGGAPGPSFLFLDTQKQLWFGNLGLHRFNESTQSFNSYDITNRQTISSIVEDKDGYLWLGGEGFGLLKVDKKTLNNNNNDGIEEIDILSSYIDSMAYDKDLHALFIMSSTGLFKFDIAQNQLTRISTQLDAYLNSLVIRSISLDALRKTLWIGTPQGLLRIDTNSQQSTLYNNSDIDSGLISDDITTTYLDSAGNLWVGTEKEGLCLYKPKVDQFICMSSAFNEPGKLPYATVEEITEDENGSLWLAMNNYGVYRVTPDLEKFAILRDKFSHPPQDYFPHSYSSILRDNGDLWIATDGGGINILNINTGMFSNIKHDPLNTNTLSSNSVISLSEDENGHIWASTWSGGVSKFNPETMQVTRLVFDPNKPTEQTLAGNNVFTLVADQRGGIWMSIWAKGLQYFNFEDGVFTNFIHKRRGGNSDITNEQISDMQLFDNKLWLAGDRGLEVLDLKTGEFTFLLATKSLSFSFVLVESLDEIWIGTREGLVKYNYHTKSEKSYTTAEGLSNNVIYYIGKDSDNKLWVATDHGLSIFDIAKNKWFRYFEHDGLAGNELSTHGSFWHIEDEIYVPGKYGVSIINPNDLPENEFIPKTLITTIDFISAENNTPTEEIYLRHSSHSNTPEISYDLNSLKLEFTGLSYVFPEYNKFKYRLNGWQTGFVEATANERFAQYTNLPAGNYKFEVYSANSSGLWDETGASFSFSILPPWYQTWWSILLFVTLIISLIFIVMYWRLSINAQREKELQQKVDDKTAQLQLHAAQLKESTDSLACLNAELENRVEDRTKQLQIEINEKNSAQEQLFHMAFHDSLTQLPNRQWIIELIEELLTKCKKDKNDCFGVLFLDGDRFKQINDTHGHAMGDRLLIESAARLKDLLNKDQHAARLGGDEFTVVAKHNDQAQLVQLAQKIVDAFKKPFILSDNTFYFNVSIGVVVCDHSYENVPNVLRDADIAMYSAKESGKATYKVFDCDMQKISLEAAEYESSLRKALGNNEFYLQYQPIVDLETGKLAGFEALIRWQHPEKGLIPPFKFIPIAEETGLIWNIGKWVLEEACRQTKIWHDMNFDIPPSISVNLSSNQLKQTNFLDMLDTTIEASGIEAKYLKLELTESVLIENNYAIGELFDALRERRIDLAIDDFGTGYSSLAYLSEIPVQFLKIDRRFISSIDQNEDKEIYADAHAIVTATISLGKSLRKQTTAEGIETQTQLISLIEQGCDYAQGYYLSKPVSAVEATALLQFPKIIQDGGVNISKKLYKHAYEKRATNRLP</sequence>
<feature type="transmembrane region" description="Helical" evidence="2">
    <location>
        <begin position="809"/>
        <end position="829"/>
    </location>
</feature>
<dbReference type="Pfam" id="PF00990">
    <property type="entry name" value="GGDEF"/>
    <property type="match status" value="1"/>
</dbReference>
<evidence type="ECO:0000256" key="2">
    <source>
        <dbReference type="SAM" id="Phobius"/>
    </source>
</evidence>
<dbReference type="InterPro" id="IPR001633">
    <property type="entry name" value="EAL_dom"/>
</dbReference>
<dbReference type="Proteomes" id="UP001253545">
    <property type="component" value="Unassembled WGS sequence"/>
</dbReference>
<comment type="caution">
    <text evidence="5">The sequence shown here is derived from an EMBL/GenBank/DDBJ whole genome shotgun (WGS) entry which is preliminary data.</text>
</comment>
<dbReference type="CDD" id="cd01949">
    <property type="entry name" value="GGDEF"/>
    <property type="match status" value="1"/>
</dbReference>
<dbReference type="CDD" id="cd01948">
    <property type="entry name" value="EAL"/>
    <property type="match status" value="1"/>
</dbReference>
<dbReference type="SUPFAM" id="SSF55073">
    <property type="entry name" value="Nucleotide cyclase"/>
    <property type="match status" value="1"/>
</dbReference>
<keyword evidence="2" id="KW-0812">Transmembrane</keyword>
<dbReference type="InterPro" id="IPR011110">
    <property type="entry name" value="Reg_prop"/>
</dbReference>
<dbReference type="SMART" id="SM00267">
    <property type="entry name" value="GGDEF"/>
    <property type="match status" value="1"/>
</dbReference>
<evidence type="ECO:0000259" key="3">
    <source>
        <dbReference type="PROSITE" id="PS50883"/>
    </source>
</evidence>
<dbReference type="InterPro" id="IPR015943">
    <property type="entry name" value="WD40/YVTN_repeat-like_dom_sf"/>
</dbReference>
<feature type="domain" description="GGDEF" evidence="4">
    <location>
        <begin position="933"/>
        <end position="1065"/>
    </location>
</feature>
<keyword evidence="6" id="KW-1185">Reference proteome</keyword>
<dbReference type="NCBIfam" id="TIGR00254">
    <property type="entry name" value="GGDEF"/>
    <property type="match status" value="1"/>
</dbReference>
<dbReference type="InterPro" id="IPR029787">
    <property type="entry name" value="Nucleotide_cyclase"/>
</dbReference>
<accession>A0ABU2ZPJ4</accession>
<evidence type="ECO:0000313" key="5">
    <source>
        <dbReference type="EMBL" id="MDT0593963.1"/>
    </source>
</evidence>
<dbReference type="Pfam" id="PF00563">
    <property type="entry name" value="EAL"/>
    <property type="match status" value="1"/>
</dbReference>
<dbReference type="Gene3D" id="3.30.70.270">
    <property type="match status" value="1"/>
</dbReference>
<protein>
    <submittedName>
        <fullName evidence="5">EAL domain-containing protein</fullName>
    </submittedName>
</protein>
<gene>
    <name evidence="5" type="ORF">RM552_03795</name>
</gene>
<evidence type="ECO:0000259" key="4">
    <source>
        <dbReference type="PROSITE" id="PS50887"/>
    </source>
</evidence>
<dbReference type="Gene3D" id="2.60.40.10">
    <property type="entry name" value="Immunoglobulins"/>
    <property type="match status" value="1"/>
</dbReference>
<dbReference type="EMBL" id="JAVRHX010000001">
    <property type="protein sequence ID" value="MDT0593963.1"/>
    <property type="molecule type" value="Genomic_DNA"/>
</dbReference>
<organism evidence="5 6">
    <name type="scientific">Glaciecola petra</name>
    <dbReference type="NCBI Taxonomy" id="3075602"/>
    <lineage>
        <taxon>Bacteria</taxon>
        <taxon>Pseudomonadati</taxon>
        <taxon>Pseudomonadota</taxon>
        <taxon>Gammaproteobacteria</taxon>
        <taxon>Alteromonadales</taxon>
        <taxon>Alteromonadaceae</taxon>
        <taxon>Glaciecola</taxon>
    </lineage>
</organism>
<dbReference type="PROSITE" id="PS50887">
    <property type="entry name" value="GGDEF"/>
    <property type="match status" value="1"/>
</dbReference>
<dbReference type="InterPro" id="IPR013783">
    <property type="entry name" value="Ig-like_fold"/>
</dbReference>
<evidence type="ECO:0000313" key="6">
    <source>
        <dbReference type="Proteomes" id="UP001253545"/>
    </source>
</evidence>
<feature type="domain" description="EAL" evidence="3">
    <location>
        <begin position="1074"/>
        <end position="1335"/>
    </location>
</feature>
<dbReference type="PROSITE" id="PS50883">
    <property type="entry name" value="EAL"/>
    <property type="match status" value="1"/>
</dbReference>
<evidence type="ECO:0000256" key="1">
    <source>
        <dbReference type="SAM" id="Coils"/>
    </source>
</evidence>
<keyword evidence="2" id="KW-0472">Membrane</keyword>
<dbReference type="InterPro" id="IPR000160">
    <property type="entry name" value="GGDEF_dom"/>
</dbReference>